<dbReference type="SUPFAM" id="SSF56219">
    <property type="entry name" value="DNase I-like"/>
    <property type="match status" value="1"/>
</dbReference>
<dbReference type="Pfam" id="PF03372">
    <property type="entry name" value="Exo_endo_phos"/>
    <property type="match status" value="1"/>
</dbReference>
<dbReference type="InterPro" id="IPR000477">
    <property type="entry name" value="RT_dom"/>
</dbReference>
<dbReference type="InterPro" id="IPR043502">
    <property type="entry name" value="DNA/RNA_pol_sf"/>
</dbReference>
<dbReference type="InterPro" id="IPR036691">
    <property type="entry name" value="Endo/exonu/phosph_ase_sf"/>
</dbReference>
<reference evidence="2 3" key="1">
    <citation type="journal article" date="2023" name="J. Hered.">
        <title>Chromosome-level genome of the wood stork (Mycteria americana) provides insight into avian chromosome evolution.</title>
        <authorList>
            <person name="Flamio R. Jr."/>
            <person name="Ramstad K.M."/>
        </authorList>
    </citation>
    <scope>NUCLEOTIDE SEQUENCE [LARGE SCALE GENOMIC DNA]</scope>
    <source>
        <strain evidence="2">JAX WOST 10</strain>
    </source>
</reference>
<evidence type="ECO:0000313" key="2">
    <source>
        <dbReference type="EMBL" id="KAK4824364.1"/>
    </source>
</evidence>
<dbReference type="EMBL" id="JAUNZN010000003">
    <property type="protein sequence ID" value="KAK4824364.1"/>
    <property type="molecule type" value="Genomic_DNA"/>
</dbReference>
<dbReference type="Proteomes" id="UP001333110">
    <property type="component" value="Unassembled WGS sequence"/>
</dbReference>
<name>A0AAN7NGK6_MYCAM</name>
<dbReference type="PANTHER" id="PTHR33395:SF22">
    <property type="entry name" value="REVERSE TRANSCRIPTASE DOMAIN-CONTAINING PROTEIN"/>
    <property type="match status" value="1"/>
</dbReference>
<proteinExistence type="predicted"/>
<organism evidence="2 3">
    <name type="scientific">Mycteria americana</name>
    <name type="common">Wood stork</name>
    <dbReference type="NCBI Taxonomy" id="33587"/>
    <lineage>
        <taxon>Eukaryota</taxon>
        <taxon>Metazoa</taxon>
        <taxon>Chordata</taxon>
        <taxon>Craniata</taxon>
        <taxon>Vertebrata</taxon>
        <taxon>Euteleostomi</taxon>
        <taxon>Archelosauria</taxon>
        <taxon>Archosauria</taxon>
        <taxon>Dinosauria</taxon>
        <taxon>Saurischia</taxon>
        <taxon>Theropoda</taxon>
        <taxon>Coelurosauria</taxon>
        <taxon>Aves</taxon>
        <taxon>Neognathae</taxon>
        <taxon>Neoaves</taxon>
        <taxon>Aequornithes</taxon>
        <taxon>Ciconiiformes</taxon>
        <taxon>Ciconiidae</taxon>
        <taxon>Mycteria</taxon>
    </lineage>
</organism>
<dbReference type="InterPro" id="IPR005135">
    <property type="entry name" value="Endo/exonuclease/phosphatase"/>
</dbReference>
<dbReference type="PANTHER" id="PTHR33395">
    <property type="entry name" value="TRANSCRIPTASE, PUTATIVE-RELATED-RELATED"/>
    <property type="match status" value="1"/>
</dbReference>
<evidence type="ECO:0000313" key="3">
    <source>
        <dbReference type="Proteomes" id="UP001333110"/>
    </source>
</evidence>
<dbReference type="PROSITE" id="PS50878">
    <property type="entry name" value="RT_POL"/>
    <property type="match status" value="1"/>
</dbReference>
<sequence>MLAGLDPSVILYMACDSTQDDLLHQLPRHRGKIEGALVSHGQNSFMMKVLRRWNRLPQEVVDAPSLEVFKARRDRRGRRGGGVALYVRECLDSLELDDGDDRVECLWVRIRGKANKADIVVGVCYKPPNQDEEADELFYKQLGEASRSLALVLVGDFNLPDVCWKYNPAERKQSRRFLERVADNFLTQLVSEPTREGAPLDLLFTNREGLVSDVMVGGCLGQSDHEMIEFLIRGEAARGVSKTATLDFRRADFGLFRRLEEDLKAQKRAVPRCRKTSRRGRRPAWLTRELWLELRKKRRVYDLWKKGQATQEDYKGVARLCREKIRRAKAELELSLAAAVKDNKKHFFKYFSSKRRAKENLQPLVDGGGNTVTKDEEKAEVLNAFFASVFNSRANCSMGTQPLELEDRDGDQTGAPIIQGEMVSDLLHHLFTHKSMGPDEIHPRVLKELADVLTKPLSIIYQQSWLTGEVPADWRLANVTPIFKKGRKEDPGNYRPVSLTSVPGKLMEQIILSAITCHVKDNQGIKPSQHGFRKGRSCLTNLISFYDKVTRLVDEGKAVDVVYLDFSKAFDSVSHSILLEKLAAHGLDGGTLCWVKNWLDGWLPAGAKPRHRAQRVVVNGVYSRWWPVTSGVPQGSVLGPVLFHIFINDLDEGIECTLSKFADDTKLGRSVDLLEGRKALQRDLDRLDRWAEVNCMRFNKAKCKVLHLGHSNPMQRYRLGEEWLESCPAEKDLECWLTAA</sequence>
<dbReference type="GO" id="GO:0061343">
    <property type="term" value="P:cell adhesion involved in heart morphogenesis"/>
    <property type="evidence" value="ECO:0007669"/>
    <property type="project" value="TreeGrafter"/>
</dbReference>
<dbReference type="Gene3D" id="3.60.10.10">
    <property type="entry name" value="Endonuclease/exonuclease/phosphatase"/>
    <property type="match status" value="1"/>
</dbReference>
<dbReference type="SUPFAM" id="SSF56672">
    <property type="entry name" value="DNA/RNA polymerases"/>
    <property type="match status" value="1"/>
</dbReference>
<dbReference type="CDD" id="cd01650">
    <property type="entry name" value="RT_nLTR_like"/>
    <property type="match status" value="1"/>
</dbReference>
<dbReference type="GO" id="GO:0007508">
    <property type="term" value="P:larval heart development"/>
    <property type="evidence" value="ECO:0007669"/>
    <property type="project" value="TreeGrafter"/>
</dbReference>
<keyword evidence="3" id="KW-1185">Reference proteome</keyword>
<accession>A0AAN7NGK6</accession>
<dbReference type="Pfam" id="PF00078">
    <property type="entry name" value="RVT_1"/>
    <property type="match status" value="1"/>
</dbReference>
<dbReference type="GO" id="GO:0031012">
    <property type="term" value="C:extracellular matrix"/>
    <property type="evidence" value="ECO:0007669"/>
    <property type="project" value="TreeGrafter"/>
</dbReference>
<dbReference type="AlphaFoldDB" id="A0AAN7NGK6"/>
<protein>
    <recommendedName>
        <fullName evidence="1">Reverse transcriptase domain-containing protein</fullName>
    </recommendedName>
</protein>
<gene>
    <name evidence="2" type="ORF">QYF61_014024</name>
</gene>
<dbReference type="GO" id="GO:0003824">
    <property type="term" value="F:catalytic activity"/>
    <property type="evidence" value="ECO:0007669"/>
    <property type="project" value="InterPro"/>
</dbReference>
<feature type="domain" description="Reverse transcriptase" evidence="1">
    <location>
        <begin position="463"/>
        <end position="740"/>
    </location>
</feature>
<comment type="caution">
    <text evidence="2">The sequence shown here is derived from an EMBL/GenBank/DDBJ whole genome shotgun (WGS) entry which is preliminary data.</text>
</comment>
<evidence type="ECO:0000259" key="1">
    <source>
        <dbReference type="PROSITE" id="PS50878"/>
    </source>
</evidence>